<dbReference type="Gene3D" id="3.40.50.2300">
    <property type="match status" value="1"/>
</dbReference>
<keyword evidence="5" id="KW-0804">Transcription</keyword>
<organism evidence="8 9">
    <name type="scientific">Brunnivagina elsteri CCALA 953</name>
    <dbReference type="NCBI Taxonomy" id="987040"/>
    <lineage>
        <taxon>Bacteria</taxon>
        <taxon>Bacillati</taxon>
        <taxon>Cyanobacteriota</taxon>
        <taxon>Cyanophyceae</taxon>
        <taxon>Nostocales</taxon>
        <taxon>Calotrichaceae</taxon>
        <taxon>Brunnivagina</taxon>
    </lineage>
</organism>
<dbReference type="SUPFAM" id="SSF52172">
    <property type="entry name" value="CheY-like"/>
    <property type="match status" value="1"/>
</dbReference>
<evidence type="ECO:0000256" key="1">
    <source>
        <dbReference type="ARBA" id="ARBA00022553"/>
    </source>
</evidence>
<dbReference type="GO" id="GO:0003677">
    <property type="term" value="F:DNA binding"/>
    <property type="evidence" value="ECO:0007669"/>
    <property type="project" value="UniProtKB-KW"/>
</dbReference>
<dbReference type="SMART" id="SM00448">
    <property type="entry name" value="REC"/>
    <property type="match status" value="1"/>
</dbReference>
<keyword evidence="3" id="KW-0805">Transcription regulation</keyword>
<accession>A0A2A2TG28</accession>
<sequence length="140" mass="15896">MFTYQQETDTQQTHILVVDDVPDNCWMLQTLLELEGYKVDIAGDGYEALDLIESNPPALILLDMMMPGINGLEVAKRVRENRRLPFIPILMLTAWDNLSDSPDYASKIDALITKPIDFDQLFVTVESLLPPKKKECLEAL</sequence>
<dbReference type="PANTHER" id="PTHR44591:SF18">
    <property type="entry name" value="REGULATORY PROTEIN"/>
    <property type="match status" value="1"/>
</dbReference>
<name>A0A2A2TG28_9CYAN</name>
<dbReference type="EMBL" id="NTFS01000211">
    <property type="protein sequence ID" value="PAX52690.1"/>
    <property type="molecule type" value="Genomic_DNA"/>
</dbReference>
<dbReference type="GO" id="GO:0000160">
    <property type="term" value="P:phosphorelay signal transduction system"/>
    <property type="evidence" value="ECO:0007669"/>
    <property type="project" value="UniProtKB-KW"/>
</dbReference>
<dbReference type="Pfam" id="PF00072">
    <property type="entry name" value="Response_reg"/>
    <property type="match status" value="1"/>
</dbReference>
<evidence type="ECO:0000256" key="6">
    <source>
        <dbReference type="PROSITE-ProRule" id="PRU00169"/>
    </source>
</evidence>
<evidence type="ECO:0000256" key="5">
    <source>
        <dbReference type="ARBA" id="ARBA00023163"/>
    </source>
</evidence>
<dbReference type="FunFam" id="3.40.50.2300:FF:000001">
    <property type="entry name" value="DNA-binding response regulator PhoB"/>
    <property type="match status" value="1"/>
</dbReference>
<feature type="domain" description="Response regulatory" evidence="7">
    <location>
        <begin position="14"/>
        <end position="129"/>
    </location>
</feature>
<dbReference type="AlphaFoldDB" id="A0A2A2TG28"/>
<keyword evidence="4" id="KW-0238">DNA-binding</keyword>
<dbReference type="InterPro" id="IPR050595">
    <property type="entry name" value="Bact_response_regulator"/>
</dbReference>
<gene>
    <name evidence="8" type="ORF">CK510_18015</name>
</gene>
<proteinExistence type="predicted"/>
<evidence type="ECO:0000256" key="2">
    <source>
        <dbReference type="ARBA" id="ARBA00023012"/>
    </source>
</evidence>
<dbReference type="OrthoDB" id="427175at2"/>
<dbReference type="InterPro" id="IPR011006">
    <property type="entry name" value="CheY-like_superfamily"/>
</dbReference>
<keyword evidence="9" id="KW-1185">Reference proteome</keyword>
<dbReference type="RefSeq" id="WP_095723015.1">
    <property type="nucleotide sequence ID" value="NZ_NTFS01000211.1"/>
</dbReference>
<comment type="caution">
    <text evidence="8">The sequence shown here is derived from an EMBL/GenBank/DDBJ whole genome shotgun (WGS) entry which is preliminary data.</text>
</comment>
<dbReference type="PANTHER" id="PTHR44591">
    <property type="entry name" value="STRESS RESPONSE REGULATOR PROTEIN 1"/>
    <property type="match status" value="1"/>
</dbReference>
<dbReference type="InterPro" id="IPR001789">
    <property type="entry name" value="Sig_transdc_resp-reg_receiver"/>
</dbReference>
<evidence type="ECO:0000256" key="4">
    <source>
        <dbReference type="ARBA" id="ARBA00023125"/>
    </source>
</evidence>
<keyword evidence="2" id="KW-0902">Two-component regulatory system</keyword>
<evidence type="ECO:0000259" key="7">
    <source>
        <dbReference type="PROSITE" id="PS50110"/>
    </source>
</evidence>
<evidence type="ECO:0000313" key="9">
    <source>
        <dbReference type="Proteomes" id="UP000218238"/>
    </source>
</evidence>
<dbReference type="Proteomes" id="UP000218238">
    <property type="component" value="Unassembled WGS sequence"/>
</dbReference>
<reference evidence="8 9" key="1">
    <citation type="submission" date="2017-08" db="EMBL/GenBank/DDBJ databases">
        <title>Draft genome sequence of filamentous cyanobacterium Calothrix elsteri CCALA 953.</title>
        <authorList>
            <person name="Gagunashvili A.N."/>
            <person name="Elster J."/>
            <person name="Andresson O.S."/>
        </authorList>
    </citation>
    <scope>NUCLEOTIDE SEQUENCE [LARGE SCALE GENOMIC DNA]</scope>
    <source>
        <strain evidence="8 9">CCALA 953</strain>
    </source>
</reference>
<dbReference type="PROSITE" id="PS50110">
    <property type="entry name" value="RESPONSE_REGULATORY"/>
    <property type="match status" value="1"/>
</dbReference>
<protein>
    <submittedName>
        <fullName evidence="8">Response regulator</fullName>
    </submittedName>
</protein>
<feature type="modified residue" description="4-aspartylphosphate" evidence="6">
    <location>
        <position position="63"/>
    </location>
</feature>
<evidence type="ECO:0000256" key="3">
    <source>
        <dbReference type="ARBA" id="ARBA00023015"/>
    </source>
</evidence>
<evidence type="ECO:0000313" key="8">
    <source>
        <dbReference type="EMBL" id="PAX52690.1"/>
    </source>
</evidence>
<keyword evidence="1 6" id="KW-0597">Phosphoprotein</keyword>